<organism evidence="1 2">
    <name type="scientific">Mikania micrantha</name>
    <name type="common">bitter vine</name>
    <dbReference type="NCBI Taxonomy" id="192012"/>
    <lineage>
        <taxon>Eukaryota</taxon>
        <taxon>Viridiplantae</taxon>
        <taxon>Streptophyta</taxon>
        <taxon>Embryophyta</taxon>
        <taxon>Tracheophyta</taxon>
        <taxon>Spermatophyta</taxon>
        <taxon>Magnoliopsida</taxon>
        <taxon>eudicotyledons</taxon>
        <taxon>Gunneridae</taxon>
        <taxon>Pentapetalae</taxon>
        <taxon>asterids</taxon>
        <taxon>campanulids</taxon>
        <taxon>Asterales</taxon>
        <taxon>Asteraceae</taxon>
        <taxon>Asteroideae</taxon>
        <taxon>Heliantheae alliance</taxon>
        <taxon>Eupatorieae</taxon>
        <taxon>Mikania</taxon>
    </lineage>
</organism>
<evidence type="ECO:0000313" key="1">
    <source>
        <dbReference type="EMBL" id="KAD6794573.1"/>
    </source>
</evidence>
<comment type="caution">
    <text evidence="1">The sequence shown here is derived from an EMBL/GenBank/DDBJ whole genome shotgun (WGS) entry which is preliminary data.</text>
</comment>
<dbReference type="AlphaFoldDB" id="A0A5N6PL07"/>
<sequence length="90" mass="9916">MVTPLVFLWEVMGSNPSQGEIGVLGRSGDFPVQFPPRGGGVSTEVMGDYRRCGIHVHEDFNTCDVDSIRFTDDKMNVKDGSAMKRLSEHA</sequence>
<accession>A0A5N6PL07</accession>
<evidence type="ECO:0000313" key="2">
    <source>
        <dbReference type="Proteomes" id="UP000326396"/>
    </source>
</evidence>
<proteinExistence type="predicted"/>
<name>A0A5N6PL07_9ASTR</name>
<protein>
    <submittedName>
        <fullName evidence="1">Uncharacterized protein</fullName>
    </submittedName>
</protein>
<keyword evidence="2" id="KW-1185">Reference proteome</keyword>
<dbReference type="Proteomes" id="UP000326396">
    <property type="component" value="Linkage Group LG11"/>
</dbReference>
<gene>
    <name evidence="1" type="ORF">E3N88_05469</name>
</gene>
<dbReference type="EMBL" id="SZYD01000003">
    <property type="protein sequence ID" value="KAD6794573.1"/>
    <property type="molecule type" value="Genomic_DNA"/>
</dbReference>
<reference evidence="1 2" key="1">
    <citation type="submission" date="2019-05" db="EMBL/GenBank/DDBJ databases">
        <title>Mikania micrantha, genome provides insights into the molecular mechanism of rapid growth.</title>
        <authorList>
            <person name="Liu B."/>
        </authorList>
    </citation>
    <scope>NUCLEOTIDE SEQUENCE [LARGE SCALE GENOMIC DNA]</scope>
    <source>
        <strain evidence="1">NLD-2019</strain>
        <tissue evidence="1">Leaf</tissue>
    </source>
</reference>